<proteinExistence type="inferred from homology"/>
<dbReference type="PROSITE" id="PS50975">
    <property type="entry name" value="ATP_GRASP"/>
    <property type="match status" value="1"/>
</dbReference>
<dbReference type="InterPro" id="IPR013651">
    <property type="entry name" value="ATP-grasp_RimK-type"/>
</dbReference>
<dbReference type="Pfam" id="PF02875">
    <property type="entry name" value="Mur_ligase_C"/>
    <property type="match status" value="1"/>
</dbReference>
<reference evidence="15 16" key="1">
    <citation type="journal article" date="2021" name="Genome Biol. Evol.">
        <title>Complete Genome Sequencing of a Novel Gloeobacter Species from a Waterfall Cave in Mexico.</title>
        <authorList>
            <person name="Saw J.H."/>
            <person name="Cardona T."/>
            <person name="Montejano G."/>
        </authorList>
    </citation>
    <scope>NUCLEOTIDE SEQUENCE [LARGE SCALE GENOMIC DNA]</scope>
    <source>
        <strain evidence="15">MG652769</strain>
    </source>
</reference>
<dbReference type="GO" id="GO:0071160">
    <property type="term" value="F:cyanophycin synthetase activity (L-aspartate-adding)"/>
    <property type="evidence" value="ECO:0007669"/>
    <property type="project" value="UniProtKB-EC"/>
</dbReference>
<sequence length="878" mass="95824">MRILQTHALKGPNYWSIRRHNLIVMQLDLEELEEKPTNLIPGFDDRLLALMPSLMQHGCSEGRDGAFMERVTEGTWMGHVIEHVALELQTLAGMDVAFGRTRQTSTHGVYNVVFSYVEEAAGRYAARAAVRICRTLAAGEPYTELEQDIQELKEIREEVRFGPSTASIVEEAQTRGIPHIRLSEKSLVQLGYGIYQKRIQATTTTNTSIIATELASDKTATKGMLASVGIPVPRGTTVRRLADLGEAIKDLGGYPVVLKPLDANHGKGITVNVQDLKTAQSAYDAAREFSKEVIVEQYITGKDYRILVINHQVVAVAERVPAHVTGDGRQSIRELIDQVNRDPRRGFGHENVLTLITIDEMTQRILDLRGYTLDTVLAEGEICYLKSTANLSTGGTAIDRTDLLHPNNAFLAERVSRNIGLDICGIDLICPNISQPINEVGGAVIEVNAAPGFRMHIAPSEGLPRNVAEPVVDMLFPPGAKTRIPIIAVTGTNGKTTTTRLIAHILRGVGVRVGFTTTDGVYIQNQMVMKGDMTGPFSAKLVLKDPTVEAAVMETARGGILREGLGFPVCDIAVVLNVTEDHLGLKGVETLEDLARVKSVVPESVHPDGFVVLNADDELVADMAHDAKAPVSYFSLDPQSPLIQEHVSRGGIAAVFEEGHVSILKGAWKLRVERVVNIPLTLSGRAVFMIQNVLAATLAAFLHGIKIDDIRAALSSFVPSPAQTPGRLNVFDVNGFEVIVDYAHNPAGYEAIQRVLERMDNPRKIGVIGGPGDRRDEDLRKLGYLAAGMFDAAIVKEDDDRRGRAPDEAAALISEGIKQRNPEFPFQTILDEAEAVEHALRNAASGDLVVIFPADVQRTIQIISRVKEESDPVRLPEK</sequence>
<dbReference type="Pfam" id="PF18921">
    <property type="entry name" value="Cyanophycin_syn"/>
    <property type="match status" value="1"/>
</dbReference>
<dbReference type="Proteomes" id="UP001054846">
    <property type="component" value="Chromosome"/>
</dbReference>
<evidence type="ECO:0000256" key="11">
    <source>
        <dbReference type="ARBA" id="ARBA00048094"/>
    </source>
</evidence>
<evidence type="ECO:0000256" key="8">
    <source>
        <dbReference type="ARBA" id="ARBA00022741"/>
    </source>
</evidence>
<gene>
    <name evidence="15" type="primary">cphA</name>
    <name evidence="15" type="ORF">ISF26_15555</name>
</gene>
<dbReference type="RefSeq" id="WP_230840217.1">
    <property type="nucleotide sequence ID" value="NZ_CP063845.1"/>
</dbReference>
<dbReference type="EC" id="6.3.2.30" evidence="4"/>
<dbReference type="SUPFAM" id="SSF56059">
    <property type="entry name" value="Glutathione synthetase ATP-binding domain-like"/>
    <property type="match status" value="1"/>
</dbReference>
<dbReference type="GO" id="GO:0071161">
    <property type="term" value="F:cyanophycin synthetase activity (L-arginine-adding)"/>
    <property type="evidence" value="ECO:0007669"/>
    <property type="project" value="UniProtKB-EC"/>
</dbReference>
<feature type="domain" description="ATP-grasp" evidence="14">
    <location>
        <begin position="222"/>
        <end position="476"/>
    </location>
</feature>
<dbReference type="EMBL" id="CP063845">
    <property type="protein sequence ID" value="UFP93217.1"/>
    <property type="molecule type" value="Genomic_DNA"/>
</dbReference>
<keyword evidence="7 15" id="KW-0436">Ligase</keyword>
<dbReference type="NCBIfam" id="TIGR02068">
    <property type="entry name" value="cya_phycin_syn"/>
    <property type="match status" value="1"/>
</dbReference>
<evidence type="ECO:0000256" key="12">
    <source>
        <dbReference type="ARBA" id="ARBA00048425"/>
    </source>
</evidence>
<evidence type="ECO:0000256" key="6">
    <source>
        <dbReference type="ARBA" id="ARBA00022036"/>
    </source>
</evidence>
<evidence type="ECO:0000313" key="16">
    <source>
        <dbReference type="Proteomes" id="UP001054846"/>
    </source>
</evidence>
<evidence type="ECO:0000256" key="1">
    <source>
        <dbReference type="ARBA" id="ARBA00003184"/>
    </source>
</evidence>
<dbReference type="Pfam" id="PF08245">
    <property type="entry name" value="Mur_ligase_M"/>
    <property type="match status" value="1"/>
</dbReference>
<dbReference type="Pfam" id="PF08443">
    <property type="entry name" value="RimK"/>
    <property type="match status" value="1"/>
</dbReference>
<evidence type="ECO:0000256" key="7">
    <source>
        <dbReference type="ARBA" id="ARBA00022598"/>
    </source>
</evidence>
<comment type="subunit">
    <text evidence="3">Homodimer.</text>
</comment>
<evidence type="ECO:0000256" key="9">
    <source>
        <dbReference type="ARBA" id="ARBA00022840"/>
    </source>
</evidence>
<dbReference type="EC" id="6.3.2.29" evidence="5"/>
<dbReference type="InterPro" id="IPR013221">
    <property type="entry name" value="Mur_ligase_cen"/>
</dbReference>
<comment type="function">
    <text evidence="1">Catalyzes the ATP-dependent polymerization of arginine and aspartate to multi-L-arginyl-poly-L-aspartic acid (cyanophycin; a water-insoluble reserve polymer).</text>
</comment>
<evidence type="ECO:0000313" key="15">
    <source>
        <dbReference type="EMBL" id="UFP93217.1"/>
    </source>
</evidence>
<keyword evidence="16" id="KW-1185">Reference proteome</keyword>
<evidence type="ECO:0000256" key="13">
    <source>
        <dbReference type="PROSITE-ProRule" id="PRU00409"/>
    </source>
</evidence>
<dbReference type="InterPro" id="IPR044019">
    <property type="entry name" value="Cyanophycin_syn_N"/>
</dbReference>
<dbReference type="Gene3D" id="3.30.470.20">
    <property type="entry name" value="ATP-grasp fold, B domain"/>
    <property type="match status" value="2"/>
</dbReference>
<evidence type="ECO:0000256" key="2">
    <source>
        <dbReference type="ARBA" id="ARBA00009060"/>
    </source>
</evidence>
<name>A0ABY3PHS4_9CYAN</name>
<protein>
    <recommendedName>
        <fullName evidence="6">Cyanophycin synthetase</fullName>
        <ecNumber evidence="5">6.3.2.29</ecNumber>
        <ecNumber evidence="4">6.3.2.30</ecNumber>
    </recommendedName>
    <alternativeName>
        <fullName evidence="10">Cyanophycin synthase</fullName>
    </alternativeName>
</protein>
<evidence type="ECO:0000256" key="10">
    <source>
        <dbReference type="ARBA" id="ARBA00031353"/>
    </source>
</evidence>
<dbReference type="Gene3D" id="3.40.1190.10">
    <property type="entry name" value="Mur-like, catalytic domain"/>
    <property type="match status" value="1"/>
</dbReference>
<dbReference type="InterPro" id="IPR004101">
    <property type="entry name" value="Mur_ligase_C"/>
</dbReference>
<dbReference type="InterPro" id="IPR011761">
    <property type="entry name" value="ATP-grasp"/>
</dbReference>
<dbReference type="InterPro" id="IPR011810">
    <property type="entry name" value="Cya_phycin_syn"/>
</dbReference>
<dbReference type="PROSITE" id="PS01011">
    <property type="entry name" value="FOLYLPOLYGLU_SYNT_1"/>
    <property type="match status" value="1"/>
</dbReference>
<dbReference type="NCBIfam" id="NF010623">
    <property type="entry name" value="PRK14016.1"/>
    <property type="match status" value="1"/>
</dbReference>
<dbReference type="InterPro" id="IPR018109">
    <property type="entry name" value="Folylpolyglutamate_synth_CS"/>
</dbReference>
<keyword evidence="9 13" id="KW-0067">ATP-binding</keyword>
<accession>A0ABY3PHS4</accession>
<evidence type="ECO:0000256" key="4">
    <source>
        <dbReference type="ARBA" id="ARBA00012968"/>
    </source>
</evidence>
<evidence type="ECO:0000256" key="3">
    <source>
        <dbReference type="ARBA" id="ARBA00011738"/>
    </source>
</evidence>
<dbReference type="Gene3D" id="3.90.190.20">
    <property type="entry name" value="Mur ligase, C-terminal domain"/>
    <property type="match status" value="1"/>
</dbReference>
<comment type="catalytic activity">
    <reaction evidence="12">
        <text>[L-4-(L-arginin-2-N-yl)aspartate](n) + L-aspartate + ATP = [L-4-(L-arginin-2-N-yl)aspartate](n)-L-aspartate + ADP + phosphate + H(+)</text>
        <dbReference type="Rhea" id="RHEA:13277"/>
        <dbReference type="Rhea" id="RHEA-COMP:13728"/>
        <dbReference type="Rhea" id="RHEA-COMP:13733"/>
        <dbReference type="ChEBI" id="CHEBI:15378"/>
        <dbReference type="ChEBI" id="CHEBI:29991"/>
        <dbReference type="ChEBI" id="CHEBI:30616"/>
        <dbReference type="ChEBI" id="CHEBI:43474"/>
        <dbReference type="ChEBI" id="CHEBI:137986"/>
        <dbReference type="ChEBI" id="CHEBI:137990"/>
        <dbReference type="ChEBI" id="CHEBI:456216"/>
        <dbReference type="EC" id="6.3.2.29"/>
    </reaction>
</comment>
<comment type="similarity">
    <text evidence="2">In the C-terminal section; belongs to the MurCDEF family.</text>
</comment>
<dbReference type="SUPFAM" id="SSF53623">
    <property type="entry name" value="MurD-like peptide ligases, catalytic domain"/>
    <property type="match status" value="1"/>
</dbReference>
<evidence type="ECO:0000256" key="5">
    <source>
        <dbReference type="ARBA" id="ARBA00013005"/>
    </source>
</evidence>
<keyword evidence="8 13" id="KW-0547">Nucleotide-binding</keyword>
<organism evidence="15 16">
    <name type="scientific">Gloeobacter morelensis MG652769</name>
    <dbReference type="NCBI Taxonomy" id="2781736"/>
    <lineage>
        <taxon>Bacteria</taxon>
        <taxon>Bacillati</taxon>
        <taxon>Cyanobacteriota</taxon>
        <taxon>Cyanophyceae</taxon>
        <taxon>Gloeobacterales</taxon>
        <taxon>Gloeobacteraceae</taxon>
        <taxon>Gloeobacter</taxon>
        <taxon>Gloeobacter morelensis</taxon>
    </lineage>
</organism>
<comment type="catalytic activity">
    <reaction evidence="11">
        <text>[L-4-(L-arginin-2-N-yl)aspartate](n)-L-aspartate + L-arginine + ATP = [L-4-(L-arginin-2-N-yl)aspartate](n+1) + ADP + phosphate + H(+)</text>
        <dbReference type="Rhea" id="RHEA:23888"/>
        <dbReference type="Rhea" id="RHEA-COMP:13732"/>
        <dbReference type="Rhea" id="RHEA-COMP:13733"/>
        <dbReference type="ChEBI" id="CHEBI:15378"/>
        <dbReference type="ChEBI" id="CHEBI:30616"/>
        <dbReference type="ChEBI" id="CHEBI:32682"/>
        <dbReference type="ChEBI" id="CHEBI:43474"/>
        <dbReference type="ChEBI" id="CHEBI:137986"/>
        <dbReference type="ChEBI" id="CHEBI:137990"/>
        <dbReference type="ChEBI" id="CHEBI:456216"/>
        <dbReference type="EC" id="6.3.2.30"/>
    </reaction>
</comment>
<evidence type="ECO:0000259" key="14">
    <source>
        <dbReference type="PROSITE" id="PS50975"/>
    </source>
</evidence>
<dbReference type="PANTHER" id="PTHR23135:SF18">
    <property type="entry name" value="CYANOPHYCIN SYNTHETASE"/>
    <property type="match status" value="1"/>
</dbReference>
<dbReference type="SUPFAM" id="SSF53244">
    <property type="entry name" value="MurD-like peptide ligases, peptide-binding domain"/>
    <property type="match status" value="1"/>
</dbReference>
<dbReference type="InterPro" id="IPR036565">
    <property type="entry name" value="Mur-like_cat_sf"/>
</dbReference>
<dbReference type="InterPro" id="IPR036615">
    <property type="entry name" value="Mur_ligase_C_dom_sf"/>
</dbReference>
<dbReference type="PANTHER" id="PTHR23135">
    <property type="entry name" value="MUR LIGASE FAMILY MEMBER"/>
    <property type="match status" value="1"/>
</dbReference>